<proteinExistence type="predicted"/>
<dbReference type="Proteomes" id="UP001144256">
    <property type="component" value="Unassembled WGS sequence"/>
</dbReference>
<evidence type="ECO:0000313" key="1">
    <source>
        <dbReference type="EMBL" id="GKX29013.1"/>
    </source>
</evidence>
<organism evidence="1 2">
    <name type="scientific">Vallitalea longa</name>
    <dbReference type="NCBI Taxonomy" id="2936439"/>
    <lineage>
        <taxon>Bacteria</taxon>
        <taxon>Bacillati</taxon>
        <taxon>Bacillota</taxon>
        <taxon>Clostridia</taxon>
        <taxon>Lachnospirales</taxon>
        <taxon>Vallitaleaceae</taxon>
        <taxon>Vallitalea</taxon>
    </lineage>
</organism>
<name>A0A9W6DF23_9FIRM</name>
<accession>A0A9W6DF23</accession>
<dbReference type="Pfam" id="PF04883">
    <property type="entry name" value="HK97-gp10_like"/>
    <property type="match status" value="1"/>
</dbReference>
<evidence type="ECO:0008006" key="3">
    <source>
        <dbReference type="Google" id="ProtNLM"/>
    </source>
</evidence>
<dbReference type="InterPro" id="IPR010064">
    <property type="entry name" value="HK97-gp10_tail"/>
</dbReference>
<gene>
    <name evidence="1" type="ORF">SH1V18_14930</name>
</gene>
<dbReference type="RefSeq" id="WP_281814072.1">
    <property type="nucleotide sequence ID" value="NZ_BRLB01000002.1"/>
</dbReference>
<keyword evidence="2" id="KW-1185">Reference proteome</keyword>
<comment type="caution">
    <text evidence="1">The sequence shown here is derived from an EMBL/GenBank/DDBJ whole genome shotgun (WGS) entry which is preliminary data.</text>
</comment>
<dbReference type="EMBL" id="BRLB01000002">
    <property type="protein sequence ID" value="GKX29013.1"/>
    <property type="molecule type" value="Genomic_DNA"/>
</dbReference>
<dbReference type="AlphaFoldDB" id="A0A9W6DF23"/>
<protein>
    <recommendedName>
        <fullName evidence="3">HK97 gp10 family phage protein</fullName>
    </recommendedName>
</protein>
<dbReference type="NCBIfam" id="TIGR01725">
    <property type="entry name" value="phge_HK97_gp10"/>
    <property type="match status" value="1"/>
</dbReference>
<reference evidence="1" key="1">
    <citation type="submission" date="2022-06" db="EMBL/GenBank/DDBJ databases">
        <title>Vallitalea longa sp. nov., an anaerobic bacterium isolated from marine sediment.</title>
        <authorList>
            <person name="Hirano S."/>
            <person name="Terahara T."/>
            <person name="Mori K."/>
            <person name="Hamada M."/>
            <person name="Matsumoto R."/>
            <person name="Kobayashi T."/>
        </authorList>
    </citation>
    <scope>NUCLEOTIDE SEQUENCE</scope>
    <source>
        <strain evidence="1">SH18-1</strain>
    </source>
</reference>
<sequence length="132" mass="15272">MSSEVNISFDFDSIIDEIESMGKDVNKIEKNTTLKASKIVAEKLKDNVTSSNINREDYVHMKDNVKISHLKEDEELNRIRSIHFGNLQYKAKWHEFGTSKQEPDYLLSKTIKETQNEVKQVIDNDIKKSLGL</sequence>
<evidence type="ECO:0000313" key="2">
    <source>
        <dbReference type="Proteomes" id="UP001144256"/>
    </source>
</evidence>